<proteinExistence type="predicted"/>
<sequence length="127" mass="14787">MPCRRYREMMRFLRFDRREERQARLAIDKFALITDVWKDSNSIRCYRPGENVTPVPAGEKHQPRWRHECCTQGAPAFSNTARRAAQHQELNDSKGSGKGLIQNHSESFTARTARTSRRGQAGRRTLR</sequence>
<feature type="compositionally biased region" description="Basic residues" evidence="1">
    <location>
        <begin position="114"/>
        <end position="127"/>
    </location>
</feature>
<dbReference type="Proteomes" id="UP001497482">
    <property type="component" value="Chromosome 8"/>
</dbReference>
<feature type="region of interest" description="Disordered" evidence="1">
    <location>
        <begin position="80"/>
        <end position="127"/>
    </location>
</feature>
<keyword evidence="3" id="KW-1185">Reference proteome</keyword>
<accession>A0AAV2MHS5</accession>
<dbReference type="AlphaFoldDB" id="A0AAV2MHS5"/>
<evidence type="ECO:0000256" key="1">
    <source>
        <dbReference type="SAM" id="MobiDB-lite"/>
    </source>
</evidence>
<gene>
    <name evidence="2" type="ORF">KC01_LOCUS39125</name>
</gene>
<reference evidence="2 3" key="1">
    <citation type="submission" date="2024-04" db="EMBL/GenBank/DDBJ databases">
        <authorList>
            <person name="Waldvogel A.-M."/>
            <person name="Schoenle A."/>
        </authorList>
    </citation>
    <scope>NUCLEOTIDE SEQUENCE [LARGE SCALE GENOMIC DNA]</scope>
</reference>
<dbReference type="EMBL" id="OZ035830">
    <property type="protein sequence ID" value="CAL1612834.1"/>
    <property type="molecule type" value="Genomic_DNA"/>
</dbReference>
<organism evidence="2 3">
    <name type="scientific">Knipowitschia caucasica</name>
    <name type="common">Caucasian dwarf goby</name>
    <name type="synonym">Pomatoschistus caucasicus</name>
    <dbReference type="NCBI Taxonomy" id="637954"/>
    <lineage>
        <taxon>Eukaryota</taxon>
        <taxon>Metazoa</taxon>
        <taxon>Chordata</taxon>
        <taxon>Craniata</taxon>
        <taxon>Vertebrata</taxon>
        <taxon>Euteleostomi</taxon>
        <taxon>Actinopterygii</taxon>
        <taxon>Neopterygii</taxon>
        <taxon>Teleostei</taxon>
        <taxon>Neoteleostei</taxon>
        <taxon>Acanthomorphata</taxon>
        <taxon>Gobiaria</taxon>
        <taxon>Gobiiformes</taxon>
        <taxon>Gobioidei</taxon>
        <taxon>Gobiidae</taxon>
        <taxon>Gobiinae</taxon>
        <taxon>Knipowitschia</taxon>
    </lineage>
</organism>
<evidence type="ECO:0008006" key="4">
    <source>
        <dbReference type="Google" id="ProtNLM"/>
    </source>
</evidence>
<evidence type="ECO:0000313" key="3">
    <source>
        <dbReference type="Proteomes" id="UP001497482"/>
    </source>
</evidence>
<evidence type="ECO:0000313" key="2">
    <source>
        <dbReference type="EMBL" id="CAL1612834.1"/>
    </source>
</evidence>
<protein>
    <recommendedName>
        <fullName evidence="4">Transposase</fullName>
    </recommendedName>
</protein>
<name>A0AAV2MHS5_KNICA</name>